<evidence type="ECO:0000256" key="1">
    <source>
        <dbReference type="ARBA" id="ARBA00022679"/>
    </source>
</evidence>
<dbReference type="EMBL" id="BNAH01000008">
    <property type="protein sequence ID" value="GHE91943.1"/>
    <property type="molecule type" value="Genomic_DNA"/>
</dbReference>
<dbReference type="SUPFAM" id="SSF53448">
    <property type="entry name" value="Nucleotide-diphospho-sugar transferases"/>
    <property type="match status" value="1"/>
</dbReference>
<keyword evidence="1" id="KW-0808">Transferase</keyword>
<dbReference type="Gene3D" id="3.90.550.10">
    <property type="entry name" value="Spore Coat Polysaccharide Biosynthesis Protein SpsA, Chain A"/>
    <property type="match status" value="1"/>
</dbReference>
<dbReference type="InterPro" id="IPR005835">
    <property type="entry name" value="NTP_transferase_dom"/>
</dbReference>
<proteinExistence type="predicted"/>
<dbReference type="InterPro" id="IPR050065">
    <property type="entry name" value="GlmU-like"/>
</dbReference>
<sequence length="290" mass="32421">MKTLIILAAGNGSRFGGPKQLTCFGPLNRPLMSYNIDHAHQAGYRKFIIVCQQKHEQLIQTLPLYQHFSDSEYHTVIQKNQSLPDSLSKKIGHSKPLGTAHALWCCHNLIDDNFTVINGDDYYGAHAFTLLYNANLHNKSQHYLVGYPLKNTLSAHGGVNRGICSISKNNTLLEISEVTNIRQSPKGIISDTKNNRASDLNDNDLVSMNCWSFHPQIFDTLAELISHSLSSLNNQQECYLPDAAMKAINDEKACIEVLTSHDEWFGVTYAADSDIVHNKLALLTEKGLFH</sequence>
<dbReference type="PANTHER" id="PTHR43584:SF8">
    <property type="entry name" value="N-ACETYLMURAMATE ALPHA-1-PHOSPHATE URIDYLYLTRANSFERASE"/>
    <property type="match status" value="1"/>
</dbReference>
<name>A0ABQ3IWE2_9GAMM</name>
<gene>
    <name evidence="4" type="ORF">GCM10011501_21790</name>
</gene>
<reference evidence="5" key="1">
    <citation type="journal article" date="2019" name="Int. J. Syst. Evol. Microbiol.">
        <title>The Global Catalogue of Microorganisms (GCM) 10K type strain sequencing project: providing services to taxonomists for standard genome sequencing and annotation.</title>
        <authorList>
            <consortium name="The Broad Institute Genomics Platform"/>
            <consortium name="The Broad Institute Genome Sequencing Center for Infectious Disease"/>
            <person name="Wu L."/>
            <person name="Ma J."/>
        </authorList>
    </citation>
    <scope>NUCLEOTIDE SEQUENCE [LARGE SCALE GENOMIC DNA]</scope>
    <source>
        <strain evidence="5">CGMCC 1.15922</strain>
    </source>
</reference>
<comment type="caution">
    <text evidence="4">The sequence shown here is derived from an EMBL/GenBank/DDBJ whole genome shotgun (WGS) entry which is preliminary data.</text>
</comment>
<keyword evidence="2" id="KW-0548">Nucleotidyltransferase</keyword>
<evidence type="ECO:0000259" key="3">
    <source>
        <dbReference type="Pfam" id="PF00483"/>
    </source>
</evidence>
<evidence type="ECO:0000256" key="2">
    <source>
        <dbReference type="ARBA" id="ARBA00022695"/>
    </source>
</evidence>
<feature type="domain" description="Nucleotidyl transferase" evidence="3">
    <location>
        <begin position="5"/>
        <end position="227"/>
    </location>
</feature>
<accession>A0ABQ3IWE2</accession>
<protein>
    <recommendedName>
        <fullName evidence="3">Nucleotidyl transferase domain-containing protein</fullName>
    </recommendedName>
</protein>
<evidence type="ECO:0000313" key="4">
    <source>
        <dbReference type="EMBL" id="GHE91943.1"/>
    </source>
</evidence>
<dbReference type="RefSeq" id="WP_189378303.1">
    <property type="nucleotide sequence ID" value="NZ_BNAH01000008.1"/>
</dbReference>
<dbReference type="InterPro" id="IPR029044">
    <property type="entry name" value="Nucleotide-diphossugar_trans"/>
</dbReference>
<dbReference type="Proteomes" id="UP000626370">
    <property type="component" value="Unassembled WGS sequence"/>
</dbReference>
<evidence type="ECO:0000313" key="5">
    <source>
        <dbReference type="Proteomes" id="UP000626370"/>
    </source>
</evidence>
<dbReference type="PANTHER" id="PTHR43584">
    <property type="entry name" value="NUCLEOTIDYL TRANSFERASE"/>
    <property type="match status" value="1"/>
</dbReference>
<keyword evidence="5" id="KW-1185">Reference proteome</keyword>
<dbReference type="Pfam" id="PF00483">
    <property type="entry name" value="NTP_transferase"/>
    <property type="match status" value="1"/>
</dbReference>
<organism evidence="4 5">
    <name type="scientific">Thalassotalea profundi</name>
    <dbReference type="NCBI Taxonomy" id="2036687"/>
    <lineage>
        <taxon>Bacteria</taxon>
        <taxon>Pseudomonadati</taxon>
        <taxon>Pseudomonadota</taxon>
        <taxon>Gammaproteobacteria</taxon>
        <taxon>Alteromonadales</taxon>
        <taxon>Colwelliaceae</taxon>
        <taxon>Thalassotalea</taxon>
    </lineage>
</organism>